<comment type="caution">
    <text evidence="1">The sequence shown here is derived from an EMBL/GenBank/DDBJ whole genome shotgun (WGS) entry which is preliminary data.</text>
</comment>
<keyword evidence="2" id="KW-1185">Reference proteome</keyword>
<protein>
    <submittedName>
        <fullName evidence="1">Uncharacterized protein</fullName>
    </submittedName>
</protein>
<sequence>MSPSIQTLTVLAPPPSQHAKPPPAYEFLRRKRWADLLVNELTEAVLLVFSPAYTVHYSSRTIHELLGWSDDELLDGDLLEIMNGRDRDGFRATCRGAAAHRRPLQAFVRLRCKNFCGSADAKEVLFEIYGYPLFAAEEEGECMCFYTIAKPNPSRKTATLNTMVELKRENDQLHKDLQALRSRSQELSVVQATQTGEPYDLDDMSVQIATNLGLDTSGIVRREISRTSYLAPPQPLHEEPASQPPPGPDDDGDERKKRKVVTTSEMYVCNTCGRTDSPEWRKGPRGPKTLCNACGLRWAKKVRKFEEGTGLEGIEGSQKMLDSTVLF</sequence>
<organism evidence="1 2">
    <name type="scientific">Artomyces pyxidatus</name>
    <dbReference type="NCBI Taxonomy" id="48021"/>
    <lineage>
        <taxon>Eukaryota</taxon>
        <taxon>Fungi</taxon>
        <taxon>Dikarya</taxon>
        <taxon>Basidiomycota</taxon>
        <taxon>Agaricomycotina</taxon>
        <taxon>Agaricomycetes</taxon>
        <taxon>Russulales</taxon>
        <taxon>Auriscalpiaceae</taxon>
        <taxon>Artomyces</taxon>
    </lineage>
</organism>
<evidence type="ECO:0000313" key="2">
    <source>
        <dbReference type="Proteomes" id="UP000814140"/>
    </source>
</evidence>
<gene>
    <name evidence="1" type="ORF">BV25DRAFT_1914409</name>
</gene>
<dbReference type="Proteomes" id="UP000814140">
    <property type="component" value="Unassembled WGS sequence"/>
</dbReference>
<proteinExistence type="predicted"/>
<name>A0ACB8T859_9AGAM</name>
<accession>A0ACB8T859</accession>
<dbReference type="EMBL" id="MU277198">
    <property type="protein sequence ID" value="KAI0064728.1"/>
    <property type="molecule type" value="Genomic_DNA"/>
</dbReference>
<evidence type="ECO:0000313" key="1">
    <source>
        <dbReference type="EMBL" id="KAI0064728.1"/>
    </source>
</evidence>
<reference evidence="1" key="2">
    <citation type="journal article" date="2022" name="New Phytol.">
        <title>Evolutionary transition to the ectomycorrhizal habit in the genomes of a hyperdiverse lineage of mushroom-forming fungi.</title>
        <authorList>
            <person name="Looney B."/>
            <person name="Miyauchi S."/>
            <person name="Morin E."/>
            <person name="Drula E."/>
            <person name="Courty P.E."/>
            <person name="Kohler A."/>
            <person name="Kuo A."/>
            <person name="LaButti K."/>
            <person name="Pangilinan J."/>
            <person name="Lipzen A."/>
            <person name="Riley R."/>
            <person name="Andreopoulos W."/>
            <person name="He G."/>
            <person name="Johnson J."/>
            <person name="Nolan M."/>
            <person name="Tritt A."/>
            <person name="Barry K.W."/>
            <person name="Grigoriev I.V."/>
            <person name="Nagy L.G."/>
            <person name="Hibbett D."/>
            <person name="Henrissat B."/>
            <person name="Matheny P.B."/>
            <person name="Labbe J."/>
            <person name="Martin F.M."/>
        </authorList>
    </citation>
    <scope>NUCLEOTIDE SEQUENCE</scope>
    <source>
        <strain evidence="1">HHB10654</strain>
    </source>
</reference>
<reference evidence="1" key="1">
    <citation type="submission" date="2021-03" db="EMBL/GenBank/DDBJ databases">
        <authorList>
            <consortium name="DOE Joint Genome Institute"/>
            <person name="Ahrendt S."/>
            <person name="Looney B.P."/>
            <person name="Miyauchi S."/>
            <person name="Morin E."/>
            <person name="Drula E."/>
            <person name="Courty P.E."/>
            <person name="Chicoki N."/>
            <person name="Fauchery L."/>
            <person name="Kohler A."/>
            <person name="Kuo A."/>
            <person name="Labutti K."/>
            <person name="Pangilinan J."/>
            <person name="Lipzen A."/>
            <person name="Riley R."/>
            <person name="Andreopoulos W."/>
            <person name="He G."/>
            <person name="Johnson J."/>
            <person name="Barry K.W."/>
            <person name="Grigoriev I.V."/>
            <person name="Nagy L."/>
            <person name="Hibbett D."/>
            <person name="Henrissat B."/>
            <person name="Matheny P.B."/>
            <person name="Labbe J."/>
            <person name="Martin F."/>
        </authorList>
    </citation>
    <scope>NUCLEOTIDE SEQUENCE</scope>
    <source>
        <strain evidence="1">HHB10654</strain>
    </source>
</reference>